<keyword evidence="3" id="KW-0378">Hydrolase</keyword>
<gene>
    <name evidence="3" type="ORF">FSZ31_00245</name>
</gene>
<keyword evidence="1" id="KW-1133">Transmembrane helix</keyword>
<dbReference type="InterPro" id="IPR029058">
    <property type="entry name" value="AB_hydrolase_fold"/>
</dbReference>
<dbReference type="PANTHER" id="PTHR43798:SF33">
    <property type="entry name" value="HYDROLASE, PUTATIVE (AFU_ORTHOLOGUE AFUA_2G14860)-RELATED"/>
    <property type="match status" value="1"/>
</dbReference>
<evidence type="ECO:0000256" key="1">
    <source>
        <dbReference type="SAM" id="Phobius"/>
    </source>
</evidence>
<protein>
    <submittedName>
        <fullName evidence="3">Alpha/beta hydrolase</fullName>
    </submittedName>
</protein>
<dbReference type="SUPFAM" id="SSF53474">
    <property type="entry name" value="alpha/beta-Hydrolases"/>
    <property type="match status" value="1"/>
</dbReference>
<sequence length="393" mass="42475">MAGSARDCDPLGNGRVVSDTVDDRRNAARLGALRADRNRTMGCVDDAGRIARHVRSADRRAPPVICLQAGADMPRLTRRRVLLGAGSTILLGSGFIWSSFRRDLATAERRISDRSRIIMTAFGALEYAVAGSGDPLMMIHGTGGGFDQGLRFAYALRQRGHRIVAPSRFGYLRSDFPADPSLAHQADAFAVLLDHLGIDRLPVVGGSAGALSASAFALRHPDRCSALVLLVPVANVTGSDPVEMGRLQESAVRALLTSDLLYWSALEAAPERIIGTLLATDPKLLPNVSPSERRRAFAIASDMMPIHARTDGMLNDARQAGQPAKLDFAQLRMPLLLISAEDDRFNTATTARTIATMVPHADLTIFPDGGHIWLGHDEEVAQRIEGFIAFERN</sequence>
<keyword evidence="1" id="KW-0812">Transmembrane</keyword>
<proteinExistence type="predicted"/>
<dbReference type="EMBL" id="VOPY01000001">
    <property type="protein sequence ID" value="TXC73234.1"/>
    <property type="molecule type" value="Genomic_DNA"/>
</dbReference>
<dbReference type="Pfam" id="PF00561">
    <property type="entry name" value="Abhydrolase_1"/>
    <property type="match status" value="1"/>
</dbReference>
<dbReference type="PRINTS" id="PR00111">
    <property type="entry name" value="ABHYDROLASE"/>
</dbReference>
<feature type="transmembrane region" description="Helical" evidence="1">
    <location>
        <begin position="81"/>
        <end position="100"/>
    </location>
</feature>
<name>A0A5C6ULB1_9SPHN</name>
<accession>A0A5C6ULB1</accession>
<reference evidence="3 4" key="1">
    <citation type="submission" date="2019-08" db="EMBL/GenBank/DDBJ databases">
        <title>Sphingorhabdus soil sp. nov., isolated from arctic soil.</title>
        <authorList>
            <person name="Liu Y."/>
        </authorList>
    </citation>
    <scope>NUCLEOTIDE SEQUENCE [LARGE SCALE GENOMIC DNA]</scope>
    <source>
        <strain evidence="3 4">D-2Q-5-6</strain>
    </source>
</reference>
<dbReference type="AlphaFoldDB" id="A0A5C6ULB1"/>
<evidence type="ECO:0000259" key="2">
    <source>
        <dbReference type="Pfam" id="PF00561"/>
    </source>
</evidence>
<dbReference type="InterPro" id="IPR000073">
    <property type="entry name" value="AB_hydrolase_1"/>
</dbReference>
<keyword evidence="4" id="KW-1185">Reference proteome</keyword>
<dbReference type="GO" id="GO:0016787">
    <property type="term" value="F:hydrolase activity"/>
    <property type="evidence" value="ECO:0007669"/>
    <property type="project" value="UniProtKB-KW"/>
</dbReference>
<dbReference type="InterPro" id="IPR050266">
    <property type="entry name" value="AB_hydrolase_sf"/>
</dbReference>
<dbReference type="GO" id="GO:0016020">
    <property type="term" value="C:membrane"/>
    <property type="evidence" value="ECO:0007669"/>
    <property type="project" value="TreeGrafter"/>
</dbReference>
<keyword evidence="1" id="KW-0472">Membrane</keyword>
<evidence type="ECO:0000313" key="4">
    <source>
        <dbReference type="Proteomes" id="UP000321129"/>
    </source>
</evidence>
<dbReference type="Proteomes" id="UP000321129">
    <property type="component" value="Unassembled WGS sequence"/>
</dbReference>
<evidence type="ECO:0000313" key="3">
    <source>
        <dbReference type="EMBL" id="TXC73234.1"/>
    </source>
</evidence>
<comment type="caution">
    <text evidence="3">The sequence shown here is derived from an EMBL/GenBank/DDBJ whole genome shotgun (WGS) entry which is preliminary data.</text>
</comment>
<feature type="domain" description="AB hydrolase-1" evidence="2">
    <location>
        <begin position="135"/>
        <end position="372"/>
    </location>
</feature>
<dbReference type="PANTHER" id="PTHR43798">
    <property type="entry name" value="MONOACYLGLYCEROL LIPASE"/>
    <property type="match status" value="1"/>
</dbReference>
<dbReference type="Gene3D" id="3.40.50.1820">
    <property type="entry name" value="alpha/beta hydrolase"/>
    <property type="match status" value="1"/>
</dbReference>
<organism evidence="3 4">
    <name type="scientific">Flavisphingopyxis soli</name>
    <dbReference type="NCBI Taxonomy" id="2601267"/>
    <lineage>
        <taxon>Bacteria</taxon>
        <taxon>Pseudomonadati</taxon>
        <taxon>Pseudomonadota</taxon>
        <taxon>Alphaproteobacteria</taxon>
        <taxon>Sphingomonadales</taxon>
        <taxon>Sphingopyxidaceae</taxon>
        <taxon>Flavisphingopyxis</taxon>
    </lineage>
</organism>